<accession>A0A4R3M6U6</accession>
<sequence>MKLTSTSISDQKMIPERNAFGRVDAAAHVALAGNLNPQLAWSGAPAGTQSYVLICCDSDVPSKPDDVNQEGREVPADLPRVDFYHWVLVDLLATTTEIAEGAYSSGITPRGKSGPMAPNDARQGINDYTSWFASDGDMSGDYFGYDGPCPPWNDSILHHYRFTVYALDIEHVPLEGRFGGAEVLNAIQGHILAQASLTGVYTLNPRLVEA</sequence>
<dbReference type="NCBIfam" id="TIGR00481">
    <property type="entry name" value="YbhB/YbcL family Raf kinase inhibitor-like protein"/>
    <property type="match status" value="1"/>
</dbReference>
<evidence type="ECO:0000313" key="1">
    <source>
        <dbReference type="EMBL" id="TCT09154.1"/>
    </source>
</evidence>
<dbReference type="InterPro" id="IPR008914">
    <property type="entry name" value="PEBP"/>
</dbReference>
<dbReference type="PANTHER" id="PTHR30289:SF1">
    <property type="entry name" value="PEBP (PHOSPHATIDYLETHANOLAMINE-BINDING PROTEIN) FAMILY PROTEIN"/>
    <property type="match status" value="1"/>
</dbReference>
<proteinExistence type="predicted"/>
<dbReference type="Gene3D" id="3.90.280.10">
    <property type="entry name" value="PEBP-like"/>
    <property type="match status" value="1"/>
</dbReference>
<organism evidence="1 2">
    <name type="scientific">Paralcaligenes ureilyticus</name>
    <dbReference type="NCBI Taxonomy" id="627131"/>
    <lineage>
        <taxon>Bacteria</taxon>
        <taxon>Pseudomonadati</taxon>
        <taxon>Pseudomonadota</taxon>
        <taxon>Betaproteobacteria</taxon>
        <taxon>Burkholderiales</taxon>
        <taxon>Alcaligenaceae</taxon>
        <taxon>Paralcaligenes</taxon>
    </lineage>
</organism>
<comment type="caution">
    <text evidence="1">The sequence shown here is derived from an EMBL/GenBank/DDBJ whole genome shotgun (WGS) entry which is preliminary data.</text>
</comment>
<gene>
    <name evidence="1" type="ORF">EDC26_104314</name>
</gene>
<keyword evidence="2" id="KW-1185">Reference proteome</keyword>
<reference evidence="1 2" key="1">
    <citation type="submission" date="2019-03" db="EMBL/GenBank/DDBJ databases">
        <title>Genomic Encyclopedia of Type Strains, Phase IV (KMG-IV): sequencing the most valuable type-strain genomes for metagenomic binning, comparative biology and taxonomic classification.</title>
        <authorList>
            <person name="Goeker M."/>
        </authorList>
    </citation>
    <scope>NUCLEOTIDE SEQUENCE [LARGE SCALE GENOMIC DNA]</scope>
    <source>
        <strain evidence="1 2">DSM 24591</strain>
    </source>
</reference>
<dbReference type="SUPFAM" id="SSF49777">
    <property type="entry name" value="PEBP-like"/>
    <property type="match status" value="1"/>
</dbReference>
<name>A0A4R3M6U6_9BURK</name>
<dbReference type="RefSeq" id="WP_132581423.1">
    <property type="nucleotide sequence ID" value="NZ_SMAJ01000004.1"/>
</dbReference>
<dbReference type="InterPro" id="IPR036610">
    <property type="entry name" value="PEBP-like_sf"/>
</dbReference>
<dbReference type="AlphaFoldDB" id="A0A4R3M6U6"/>
<dbReference type="OrthoDB" id="9797506at2"/>
<dbReference type="CDD" id="cd00865">
    <property type="entry name" value="PEBP_bact_arch"/>
    <property type="match status" value="1"/>
</dbReference>
<dbReference type="Pfam" id="PF01161">
    <property type="entry name" value="PBP"/>
    <property type="match status" value="1"/>
</dbReference>
<dbReference type="InterPro" id="IPR005247">
    <property type="entry name" value="YbhB_YbcL/LppC-like"/>
</dbReference>
<dbReference type="PANTHER" id="PTHR30289">
    <property type="entry name" value="UNCHARACTERIZED PROTEIN YBCL-RELATED"/>
    <property type="match status" value="1"/>
</dbReference>
<protein>
    <submittedName>
        <fullName evidence="1">PBP family phospholipid-binding protein</fullName>
    </submittedName>
</protein>
<evidence type="ECO:0000313" key="2">
    <source>
        <dbReference type="Proteomes" id="UP000295525"/>
    </source>
</evidence>
<dbReference type="EMBL" id="SMAJ01000004">
    <property type="protein sequence ID" value="TCT09154.1"/>
    <property type="molecule type" value="Genomic_DNA"/>
</dbReference>
<dbReference type="Proteomes" id="UP000295525">
    <property type="component" value="Unassembled WGS sequence"/>
</dbReference>